<dbReference type="EnsemblMetazoa" id="CJA16858.1">
    <property type="protein sequence ID" value="CJA16858.1"/>
    <property type="gene ID" value="WBGene00136062"/>
</dbReference>
<evidence type="ECO:0000313" key="11">
    <source>
        <dbReference type="Proteomes" id="UP000005237"/>
    </source>
</evidence>
<dbReference type="GO" id="GO:0015075">
    <property type="term" value="F:monoatomic ion transmembrane transporter activity"/>
    <property type="evidence" value="ECO:0007669"/>
    <property type="project" value="InterPro"/>
</dbReference>
<keyword evidence="11" id="KW-1185">Reference proteome</keyword>
<evidence type="ECO:0000313" key="10">
    <source>
        <dbReference type="EnsemblMetazoa" id="CJA16858.2"/>
    </source>
</evidence>
<dbReference type="GO" id="GO:0005743">
    <property type="term" value="C:mitochondrial inner membrane"/>
    <property type="evidence" value="ECO:0007669"/>
    <property type="project" value="TreeGrafter"/>
</dbReference>
<feature type="transmembrane region" description="Helical" evidence="9">
    <location>
        <begin position="278"/>
        <end position="300"/>
    </location>
</feature>
<keyword evidence="6 9" id="KW-1133">Transmembrane helix</keyword>
<feature type="transmembrane region" description="Helical" evidence="9">
    <location>
        <begin position="101"/>
        <end position="119"/>
    </location>
</feature>
<name>A0A8R1E0A3_CAEJA</name>
<sequence>MTNTLFGYPVYPDFKIGEPRFPQDTFLGRYLHCLDVIDPRTLFASKKKLEDSIELLNSYNAGTLPPNTSNKTLWDAQKLKSAVLHPDTGEKILPPFRMSGYVPFGWITVTGMLLPNPSWPTLLFWQWMNQSHNACVNYANRNATQPQPLSKFVGAYGAAVTAACSISAGLTYFIKQSTSLSTAKQLIIQRFVPLPATSLASSLNCIFMRWNELETGIEVFEKDTGKVVGVSNVAAKQAVTDTALVRAFLPIPLLLMPPCIMPFLEKLEWVRKTKTRHVLVNAVVCTFAFAVSLPVALALFPQESIIPREQLEPELQQKTKQAQLYYNKGL</sequence>
<dbReference type="Proteomes" id="UP000005237">
    <property type="component" value="Unassembled WGS sequence"/>
</dbReference>
<evidence type="ECO:0000256" key="5">
    <source>
        <dbReference type="ARBA" id="ARBA00022970"/>
    </source>
</evidence>
<protein>
    <recommendedName>
        <fullName evidence="9">Sidoreflexin</fullName>
    </recommendedName>
</protein>
<accession>A0A8R1E0A3</accession>
<dbReference type="InterPro" id="IPR004686">
    <property type="entry name" value="Mtc"/>
</dbReference>
<evidence type="ECO:0000256" key="3">
    <source>
        <dbReference type="ARBA" id="ARBA00022448"/>
    </source>
</evidence>
<evidence type="ECO:0000256" key="2">
    <source>
        <dbReference type="ARBA" id="ARBA00005974"/>
    </source>
</evidence>
<comment type="caution">
    <text evidence="9">Lacks conserved residue(s) required for the propagation of feature annotation.</text>
</comment>
<evidence type="ECO:0000256" key="7">
    <source>
        <dbReference type="ARBA" id="ARBA00023128"/>
    </source>
</evidence>
<keyword evidence="4 9" id="KW-0812">Transmembrane</keyword>
<evidence type="ECO:0000256" key="9">
    <source>
        <dbReference type="RuleBase" id="RU362000"/>
    </source>
</evidence>
<reference evidence="11" key="1">
    <citation type="submission" date="2010-08" db="EMBL/GenBank/DDBJ databases">
        <authorList>
            <consortium name="Caenorhabditis japonica Sequencing Consortium"/>
            <person name="Wilson R.K."/>
        </authorList>
    </citation>
    <scope>NUCLEOTIDE SEQUENCE [LARGE SCALE GENOMIC DNA]</scope>
    <source>
        <strain evidence="11">DF5081</strain>
    </source>
</reference>
<evidence type="ECO:0000256" key="4">
    <source>
        <dbReference type="ARBA" id="ARBA00022692"/>
    </source>
</evidence>
<dbReference type="AlphaFoldDB" id="A0A8R1E0A3"/>
<keyword evidence="5" id="KW-0029">Amino-acid transport</keyword>
<evidence type="ECO:0000256" key="1">
    <source>
        <dbReference type="ARBA" id="ARBA00004225"/>
    </source>
</evidence>
<evidence type="ECO:0000256" key="8">
    <source>
        <dbReference type="ARBA" id="ARBA00023136"/>
    </source>
</evidence>
<dbReference type="Pfam" id="PF03820">
    <property type="entry name" value="SFXNs"/>
    <property type="match status" value="1"/>
</dbReference>
<dbReference type="PANTHER" id="PTHR11153">
    <property type="entry name" value="SIDEROFLEXIN"/>
    <property type="match status" value="1"/>
</dbReference>
<reference evidence="10" key="2">
    <citation type="submission" date="2022-06" db="UniProtKB">
        <authorList>
            <consortium name="EnsemblMetazoa"/>
        </authorList>
    </citation>
    <scope>IDENTIFICATION</scope>
    <source>
        <strain evidence="10">DF5081</strain>
    </source>
</reference>
<proteinExistence type="inferred from homology"/>
<dbReference type="NCBIfam" id="TIGR00798">
    <property type="entry name" value="mtc"/>
    <property type="match status" value="1"/>
</dbReference>
<dbReference type="EnsemblMetazoa" id="CJA16858.2">
    <property type="protein sequence ID" value="CJA16858.2"/>
    <property type="gene ID" value="WBGene00136062"/>
</dbReference>
<dbReference type="GO" id="GO:0006865">
    <property type="term" value="P:amino acid transport"/>
    <property type="evidence" value="ECO:0007669"/>
    <property type="project" value="UniProtKB-KW"/>
</dbReference>
<dbReference type="GO" id="GO:1990542">
    <property type="term" value="P:mitochondrial transmembrane transport"/>
    <property type="evidence" value="ECO:0007669"/>
    <property type="project" value="TreeGrafter"/>
</dbReference>
<comment type="subcellular location">
    <subcellularLocation>
        <location evidence="1 9">Mitochondrion membrane</location>
        <topology evidence="1 9">Multi-pass membrane protein</topology>
    </subcellularLocation>
</comment>
<organism evidence="10 11">
    <name type="scientific">Caenorhabditis japonica</name>
    <dbReference type="NCBI Taxonomy" id="281687"/>
    <lineage>
        <taxon>Eukaryota</taxon>
        <taxon>Metazoa</taxon>
        <taxon>Ecdysozoa</taxon>
        <taxon>Nematoda</taxon>
        <taxon>Chromadorea</taxon>
        <taxon>Rhabditida</taxon>
        <taxon>Rhabditina</taxon>
        <taxon>Rhabditomorpha</taxon>
        <taxon>Rhabditoidea</taxon>
        <taxon>Rhabditidae</taxon>
        <taxon>Peloderinae</taxon>
        <taxon>Caenorhabditis</taxon>
    </lineage>
</organism>
<dbReference type="PANTHER" id="PTHR11153:SF6">
    <property type="entry name" value="SIDEROFLEXIN-5"/>
    <property type="match status" value="1"/>
</dbReference>
<keyword evidence="8 9" id="KW-0472">Membrane</keyword>
<dbReference type="OMA" id="GTTIFWQ"/>
<feature type="transmembrane region" description="Helical" evidence="9">
    <location>
        <begin position="153"/>
        <end position="174"/>
    </location>
</feature>
<evidence type="ECO:0000256" key="6">
    <source>
        <dbReference type="ARBA" id="ARBA00022989"/>
    </source>
</evidence>
<comment type="similarity">
    <text evidence="2 9">Belongs to the sideroflexin family.</text>
</comment>
<keyword evidence="7 9" id="KW-0496">Mitochondrion</keyword>
<keyword evidence="3" id="KW-0813">Transport</keyword>